<proteinExistence type="predicted"/>
<dbReference type="Gene3D" id="3.40.109.30">
    <property type="entry name" value="putative nitroreductase (tm1586), domain 2"/>
    <property type="match status" value="1"/>
</dbReference>
<evidence type="ECO:0000313" key="1">
    <source>
        <dbReference type="EMBL" id="OHA70450.1"/>
    </source>
</evidence>
<organism evidence="1 2">
    <name type="scientific">Candidatus Wildermuthbacteria bacterium RIFCSPHIGHO2_12_FULL_40_12</name>
    <dbReference type="NCBI Taxonomy" id="1802457"/>
    <lineage>
        <taxon>Bacteria</taxon>
        <taxon>Candidatus Wildermuthiibacteriota</taxon>
    </lineage>
</organism>
<evidence type="ECO:0000313" key="2">
    <source>
        <dbReference type="Proteomes" id="UP000177078"/>
    </source>
</evidence>
<dbReference type="EMBL" id="MHUC01000029">
    <property type="protein sequence ID" value="OHA70450.1"/>
    <property type="molecule type" value="Genomic_DNA"/>
</dbReference>
<sequence length="343" mass="39103">MVDDPRRIKISDFPKDGNLKSQIEFVLRYAILAPSTHNSQPWLFKIESPECYIYYDPKLVLLEADPKTRDLYISIGCALENLILAATYFNIFDFVGYGPFQNKYHLATVRFKDYTGAGGEKNDLILGTITKRINARGLFSAETVPLNVINSVSSLAQEYSTHGINVHWVTDKKEVLELASLTAEGLKSAYHRSSFRKEMSRWMHNSLTNSKDGLPGYALRMPLLVSFVLPILIKWFDLGWLLSKLNYKSLSSAPLVTIITATNNDTSTWLKVGRLAERIMLEFNSLNWRTSIFVAAIEMGDFHKEVQKIIDTDQLPQFLFVVGKVDMLHKSTPRYELHKKLIS</sequence>
<dbReference type="SUPFAM" id="SSF55469">
    <property type="entry name" value="FMN-dependent nitroreductase-like"/>
    <property type="match status" value="1"/>
</dbReference>
<dbReference type="GO" id="GO:0016491">
    <property type="term" value="F:oxidoreductase activity"/>
    <property type="evidence" value="ECO:0007669"/>
    <property type="project" value="InterPro"/>
</dbReference>
<evidence type="ECO:0008006" key="3">
    <source>
        <dbReference type="Google" id="ProtNLM"/>
    </source>
</evidence>
<gene>
    <name evidence="1" type="ORF">A3F15_00480</name>
</gene>
<dbReference type="Gene3D" id="3.40.109.10">
    <property type="entry name" value="NADH Oxidase"/>
    <property type="match status" value="1"/>
</dbReference>
<reference evidence="1 2" key="1">
    <citation type="journal article" date="2016" name="Nat. Commun.">
        <title>Thousands of microbial genomes shed light on interconnected biogeochemical processes in an aquifer system.</title>
        <authorList>
            <person name="Anantharaman K."/>
            <person name="Brown C.T."/>
            <person name="Hug L.A."/>
            <person name="Sharon I."/>
            <person name="Castelle C.J."/>
            <person name="Probst A.J."/>
            <person name="Thomas B.C."/>
            <person name="Singh A."/>
            <person name="Wilkins M.J."/>
            <person name="Karaoz U."/>
            <person name="Brodie E.L."/>
            <person name="Williams K.H."/>
            <person name="Hubbard S.S."/>
            <person name="Banfield J.F."/>
        </authorList>
    </citation>
    <scope>NUCLEOTIDE SEQUENCE [LARGE SCALE GENOMIC DNA]</scope>
</reference>
<accession>A0A1G2RC74</accession>
<dbReference type="InterPro" id="IPR000415">
    <property type="entry name" value="Nitroreductase-like"/>
</dbReference>
<name>A0A1G2RC74_9BACT</name>
<dbReference type="STRING" id="1802457.A3F15_00480"/>
<dbReference type="Proteomes" id="UP000177078">
    <property type="component" value="Unassembled WGS sequence"/>
</dbReference>
<comment type="caution">
    <text evidence="1">The sequence shown here is derived from an EMBL/GenBank/DDBJ whole genome shotgun (WGS) entry which is preliminary data.</text>
</comment>
<dbReference type="AlphaFoldDB" id="A0A1G2RC74"/>
<protein>
    <recommendedName>
        <fullName evidence="3">Nitroreductase</fullName>
    </recommendedName>
</protein>